<name>A0A9Q3CT13_9BASI</name>
<organism evidence="2 3">
    <name type="scientific">Austropuccinia psidii MF-1</name>
    <dbReference type="NCBI Taxonomy" id="1389203"/>
    <lineage>
        <taxon>Eukaryota</taxon>
        <taxon>Fungi</taxon>
        <taxon>Dikarya</taxon>
        <taxon>Basidiomycota</taxon>
        <taxon>Pucciniomycotina</taxon>
        <taxon>Pucciniomycetes</taxon>
        <taxon>Pucciniales</taxon>
        <taxon>Sphaerophragmiaceae</taxon>
        <taxon>Austropuccinia</taxon>
    </lineage>
</organism>
<accession>A0A9Q3CT13</accession>
<dbReference type="Proteomes" id="UP000765509">
    <property type="component" value="Unassembled WGS sequence"/>
</dbReference>
<dbReference type="PANTHER" id="PTHR47611:SF1">
    <property type="entry name" value="CCHC-TYPE DOMAIN-CONTAINING PROTEIN"/>
    <property type="match status" value="1"/>
</dbReference>
<gene>
    <name evidence="2" type="ORF">O181_027716</name>
</gene>
<evidence type="ECO:0000313" key="2">
    <source>
        <dbReference type="EMBL" id="MBW0488001.1"/>
    </source>
</evidence>
<dbReference type="SUPFAM" id="SSF53098">
    <property type="entry name" value="Ribonuclease H-like"/>
    <property type="match status" value="1"/>
</dbReference>
<reference evidence="2" key="1">
    <citation type="submission" date="2021-03" db="EMBL/GenBank/DDBJ databases">
        <title>Draft genome sequence of rust myrtle Austropuccinia psidii MF-1, a brazilian biotype.</title>
        <authorList>
            <person name="Quecine M.C."/>
            <person name="Pachon D.M.R."/>
            <person name="Bonatelli M.L."/>
            <person name="Correr F.H."/>
            <person name="Franceschini L.M."/>
            <person name="Leite T.F."/>
            <person name="Margarido G.R.A."/>
            <person name="Almeida C.A."/>
            <person name="Ferrarezi J.A."/>
            <person name="Labate C.A."/>
        </authorList>
    </citation>
    <scope>NUCLEOTIDE SEQUENCE</scope>
    <source>
        <strain evidence="2">MF-1</strain>
    </source>
</reference>
<dbReference type="OrthoDB" id="1715602at2759"/>
<keyword evidence="3" id="KW-1185">Reference proteome</keyword>
<proteinExistence type="predicted"/>
<evidence type="ECO:0000259" key="1">
    <source>
        <dbReference type="Pfam" id="PF05699"/>
    </source>
</evidence>
<dbReference type="PANTHER" id="PTHR47611">
    <property type="entry name" value="HAT DIMERISATION DOMAIN, C-TERMINAL"/>
    <property type="match status" value="1"/>
</dbReference>
<comment type="caution">
    <text evidence="2">The sequence shown here is derived from an EMBL/GenBank/DDBJ whole genome shotgun (WGS) entry which is preliminary data.</text>
</comment>
<protein>
    <recommendedName>
        <fullName evidence="1">HAT C-terminal dimerisation domain-containing protein</fullName>
    </recommendedName>
</protein>
<dbReference type="Pfam" id="PF05699">
    <property type="entry name" value="Dimer_Tnp_hAT"/>
    <property type="match status" value="1"/>
</dbReference>
<dbReference type="InterPro" id="IPR012337">
    <property type="entry name" value="RNaseH-like_sf"/>
</dbReference>
<dbReference type="EMBL" id="AVOT02009397">
    <property type="protein sequence ID" value="MBW0488001.1"/>
    <property type="molecule type" value="Genomic_DNA"/>
</dbReference>
<dbReference type="InterPro" id="IPR008906">
    <property type="entry name" value="HATC_C_dom"/>
</dbReference>
<feature type="domain" description="HAT C-terminal dimerisation" evidence="1">
    <location>
        <begin position="15"/>
        <end position="94"/>
    </location>
</feature>
<sequence>MYPTSGQEVTTLENELQQFLAEPLEHKDTNILEFWSSRHAIFPALYTMAHKYLPIPDSSAPSERVFSGGRKILTYQRSMLSRMHVEQLACVKDWACKFGPIYST</sequence>
<evidence type="ECO:0000313" key="3">
    <source>
        <dbReference type="Proteomes" id="UP000765509"/>
    </source>
</evidence>
<dbReference type="GO" id="GO:0046983">
    <property type="term" value="F:protein dimerization activity"/>
    <property type="evidence" value="ECO:0007669"/>
    <property type="project" value="InterPro"/>
</dbReference>
<dbReference type="AlphaFoldDB" id="A0A9Q3CT13"/>